<dbReference type="RefSeq" id="XP_014477038.1">
    <property type="nucleotide sequence ID" value="XM_014621552.1"/>
</dbReference>
<feature type="domain" description="DDE Tnp4" evidence="3">
    <location>
        <begin position="116"/>
        <end position="168"/>
    </location>
</feature>
<dbReference type="Proteomes" id="UP000515204">
    <property type="component" value="Unplaced"/>
</dbReference>
<dbReference type="GeneID" id="106745700"/>
<evidence type="ECO:0000256" key="1">
    <source>
        <dbReference type="ARBA" id="ARBA00001968"/>
    </source>
</evidence>
<gene>
    <name evidence="5" type="primary">LOC106745700</name>
</gene>
<sequence length="173" mass="20167">MHFRLSRTVAYGLVDRFRMCDEFTSMENLVGRLKVTAEKHILCFLWFVGHESASYRDVADRFGITISTLYHVISRVTQFFMSLAPNYIKYPSAHEKLETATFYEERKGFPGAIYGSYVRIDKLIEDPDSYINRKQYFSLHMQGIVNHKMKFIDIFVGYPGSVHDARVSKLTNI</sequence>
<reference evidence="5" key="1">
    <citation type="submission" date="2025-08" db="UniProtKB">
        <authorList>
            <consortium name="RefSeq"/>
        </authorList>
    </citation>
    <scope>IDENTIFICATION</scope>
</reference>
<comment type="cofactor">
    <cofactor evidence="1">
        <name>a divalent metal cation</name>
        <dbReference type="ChEBI" id="CHEBI:60240"/>
    </cofactor>
</comment>
<evidence type="ECO:0000256" key="2">
    <source>
        <dbReference type="ARBA" id="ARBA00022723"/>
    </source>
</evidence>
<evidence type="ECO:0000259" key="3">
    <source>
        <dbReference type="Pfam" id="PF13359"/>
    </source>
</evidence>
<keyword evidence="4" id="KW-1185">Reference proteome</keyword>
<keyword evidence="2" id="KW-0479">Metal-binding</keyword>
<accession>A0A6P3XG27</accession>
<dbReference type="OrthoDB" id="6764379at2759"/>
<dbReference type="AlphaFoldDB" id="A0A6P3XG27"/>
<dbReference type="GO" id="GO:0046872">
    <property type="term" value="F:metal ion binding"/>
    <property type="evidence" value="ECO:0007669"/>
    <property type="project" value="UniProtKB-KW"/>
</dbReference>
<evidence type="ECO:0000313" key="5">
    <source>
        <dbReference type="RefSeq" id="XP_014477038.1"/>
    </source>
</evidence>
<protein>
    <submittedName>
        <fullName evidence="5">Uncharacterized protein LOC106745700 isoform X2</fullName>
    </submittedName>
</protein>
<proteinExistence type="predicted"/>
<evidence type="ECO:0000313" key="4">
    <source>
        <dbReference type="Proteomes" id="UP000515204"/>
    </source>
</evidence>
<name>A0A6P3XG27_DINQU</name>
<dbReference type="Pfam" id="PF13359">
    <property type="entry name" value="DDE_Tnp_4"/>
    <property type="match status" value="1"/>
</dbReference>
<dbReference type="InterPro" id="IPR027806">
    <property type="entry name" value="HARBI1_dom"/>
</dbReference>
<organism evidence="4 5">
    <name type="scientific">Dinoponera quadriceps</name>
    <name type="common">South American ant</name>
    <dbReference type="NCBI Taxonomy" id="609295"/>
    <lineage>
        <taxon>Eukaryota</taxon>
        <taxon>Metazoa</taxon>
        <taxon>Ecdysozoa</taxon>
        <taxon>Arthropoda</taxon>
        <taxon>Hexapoda</taxon>
        <taxon>Insecta</taxon>
        <taxon>Pterygota</taxon>
        <taxon>Neoptera</taxon>
        <taxon>Endopterygota</taxon>
        <taxon>Hymenoptera</taxon>
        <taxon>Apocrita</taxon>
        <taxon>Aculeata</taxon>
        <taxon>Formicoidea</taxon>
        <taxon>Formicidae</taxon>
        <taxon>Ponerinae</taxon>
        <taxon>Ponerini</taxon>
        <taxon>Dinoponera</taxon>
    </lineage>
</organism>